<organism evidence="1 2">
    <name type="scientific">Adineta steineri</name>
    <dbReference type="NCBI Taxonomy" id="433720"/>
    <lineage>
        <taxon>Eukaryota</taxon>
        <taxon>Metazoa</taxon>
        <taxon>Spiralia</taxon>
        <taxon>Gnathifera</taxon>
        <taxon>Rotifera</taxon>
        <taxon>Eurotatoria</taxon>
        <taxon>Bdelloidea</taxon>
        <taxon>Adinetida</taxon>
        <taxon>Adinetidae</taxon>
        <taxon>Adineta</taxon>
    </lineage>
</organism>
<dbReference type="EMBL" id="CAJOBB010020537">
    <property type="protein sequence ID" value="CAF4368233.1"/>
    <property type="molecule type" value="Genomic_DNA"/>
</dbReference>
<dbReference type="Proteomes" id="UP000663868">
    <property type="component" value="Unassembled WGS sequence"/>
</dbReference>
<gene>
    <name evidence="1" type="ORF">KXQ929_LOCUS49209</name>
</gene>
<accession>A0A820M865</accession>
<evidence type="ECO:0000313" key="1">
    <source>
        <dbReference type="EMBL" id="CAF4368233.1"/>
    </source>
</evidence>
<evidence type="ECO:0000313" key="2">
    <source>
        <dbReference type="Proteomes" id="UP000663868"/>
    </source>
</evidence>
<proteinExistence type="predicted"/>
<name>A0A820M865_9BILA</name>
<reference evidence="1" key="1">
    <citation type="submission" date="2021-02" db="EMBL/GenBank/DDBJ databases">
        <authorList>
            <person name="Nowell W R."/>
        </authorList>
    </citation>
    <scope>NUCLEOTIDE SEQUENCE</scope>
</reference>
<feature type="non-terminal residue" evidence="1">
    <location>
        <position position="1"/>
    </location>
</feature>
<comment type="caution">
    <text evidence="1">The sequence shown here is derived from an EMBL/GenBank/DDBJ whole genome shotgun (WGS) entry which is preliminary data.</text>
</comment>
<dbReference type="AlphaFoldDB" id="A0A820M865"/>
<protein>
    <submittedName>
        <fullName evidence="1">Uncharacterized protein</fullName>
    </submittedName>
</protein>
<sequence>QKRFLERKDDKQSSSLLSSITSSALSNDQESNSTDFNLDSDTSSSLIILMNELNYSILPSNRRNINKNDLLQKITNNNDLSYSSTIDMLSSKTDSSFNDEDINQTELQSSENQNLEILSIIEKLVSDTLQLVKKRIKTR</sequence>